<sequence>MTRYLIPVVLVLAASSTGVAQDMPLAQILIDGEGWKKAEQPKPRAAANGPVVTRSPDGSITFRWVSAGRFVEARQTQAPDSQPYIDYCPLRPKYGETTIEVTGLTTDRDGRIYAATEIGVQVFDPTGRLCGVLTPAAPGKPKHLVFEGDQLTLWIGDTKYTRKLNTAGTK</sequence>
<dbReference type="SUPFAM" id="SSF63829">
    <property type="entry name" value="Calcium-dependent phosphotriesterase"/>
    <property type="match status" value="1"/>
</dbReference>
<name>A0A6P2CQA0_9BACT</name>
<dbReference type="EMBL" id="LR593886">
    <property type="protein sequence ID" value="VTR91029.1"/>
    <property type="molecule type" value="Genomic_DNA"/>
</dbReference>
<dbReference type="Gene3D" id="2.120.10.30">
    <property type="entry name" value="TolB, C-terminal domain"/>
    <property type="match status" value="1"/>
</dbReference>
<dbReference type="AlphaFoldDB" id="A0A6P2CQA0"/>
<evidence type="ECO:0000256" key="1">
    <source>
        <dbReference type="SAM" id="SignalP"/>
    </source>
</evidence>
<evidence type="ECO:0000313" key="3">
    <source>
        <dbReference type="Proteomes" id="UP000464178"/>
    </source>
</evidence>
<keyword evidence="1" id="KW-0732">Signal</keyword>
<dbReference type="InterPro" id="IPR011042">
    <property type="entry name" value="6-blade_b-propeller_TolB-like"/>
</dbReference>
<protein>
    <submittedName>
        <fullName evidence="2">Uncharacterized protein</fullName>
    </submittedName>
</protein>
<dbReference type="RefSeq" id="WP_162666085.1">
    <property type="nucleotide sequence ID" value="NZ_LR593886.1"/>
</dbReference>
<feature type="chain" id="PRO_5026833543" evidence="1">
    <location>
        <begin position="21"/>
        <end position="170"/>
    </location>
</feature>
<feature type="signal peptide" evidence="1">
    <location>
        <begin position="1"/>
        <end position="20"/>
    </location>
</feature>
<proteinExistence type="predicted"/>
<organism evidence="2 3">
    <name type="scientific">Gemmata massiliana</name>
    <dbReference type="NCBI Taxonomy" id="1210884"/>
    <lineage>
        <taxon>Bacteria</taxon>
        <taxon>Pseudomonadati</taxon>
        <taxon>Planctomycetota</taxon>
        <taxon>Planctomycetia</taxon>
        <taxon>Gemmatales</taxon>
        <taxon>Gemmataceae</taxon>
        <taxon>Gemmata</taxon>
    </lineage>
</organism>
<dbReference type="KEGG" id="gms:SOIL9_66850"/>
<dbReference type="Proteomes" id="UP000464178">
    <property type="component" value="Chromosome"/>
</dbReference>
<gene>
    <name evidence="2" type="ORF">SOIL9_66850</name>
</gene>
<evidence type="ECO:0000313" key="2">
    <source>
        <dbReference type="EMBL" id="VTR91029.1"/>
    </source>
</evidence>
<reference evidence="2 3" key="1">
    <citation type="submission" date="2019-05" db="EMBL/GenBank/DDBJ databases">
        <authorList>
            <consortium name="Science for Life Laboratories"/>
        </authorList>
    </citation>
    <scope>NUCLEOTIDE SEQUENCE [LARGE SCALE GENOMIC DNA]</scope>
    <source>
        <strain evidence="2">Soil9</strain>
    </source>
</reference>
<keyword evidence="3" id="KW-1185">Reference proteome</keyword>
<accession>A0A6P2CQA0</accession>